<evidence type="ECO:0000256" key="7">
    <source>
        <dbReference type="RuleBase" id="RU003567"/>
    </source>
</evidence>
<dbReference type="AlphaFoldDB" id="A0A812LNX9"/>
<feature type="active site" evidence="6">
    <location>
        <position position="171"/>
    </location>
</feature>
<dbReference type="InterPro" id="IPR029045">
    <property type="entry name" value="ClpP/crotonase-like_dom_sf"/>
</dbReference>
<evidence type="ECO:0000256" key="3">
    <source>
        <dbReference type="ARBA" id="ARBA00022670"/>
    </source>
</evidence>
<comment type="catalytic activity">
    <reaction evidence="6">
        <text>Hydrolysis of proteins to small peptides in the presence of ATP and magnesium. alpha-casein is the usual test substrate. In the absence of ATP, only oligopeptides shorter than five residues are hydrolyzed (such as succinyl-Leu-Tyr-|-NHMec, and Leu-Tyr-Leu-|-Tyr-Trp, in which cleavage of the -Tyr-|-Leu- and -Tyr-|-Trp bonds also occurs).</text>
        <dbReference type="EC" id="3.4.21.92"/>
    </reaction>
</comment>
<evidence type="ECO:0000256" key="5">
    <source>
        <dbReference type="ARBA" id="ARBA00022825"/>
    </source>
</evidence>
<sequence>MQVHEAPLVEPLRQSIRAPAASGACLALGAAGVAAAAFRRQSRPSRAPRLAEPQQPQPGREPEIDPRRSDPPNTAPPVRMPMVDTGSGEKLDVMSKLLEDRIIILGGEVKDEMAQILVAQMLYLANSDPSQDITMYINSPGGSVSAGMAIYDTMQFIPCDVSTVCFGMAASMGSFLLSAGTKGKRKSLPNSRSWAFNMAAPFTDARPAYECTKHRLSSLRVKDLSATFMLANFQRRGRAISGRKLSIRLMLDGGCVKVGRCSPPNNAKLNSRKSTAFRSPKFTRDHPRHHDPSASGRSARPGG</sequence>
<dbReference type="PROSITE" id="PS00381">
    <property type="entry name" value="CLP_PROTEASE_SER"/>
    <property type="match status" value="1"/>
</dbReference>
<dbReference type="PANTHER" id="PTHR10381:SF15">
    <property type="entry name" value="CHLOROPLASTIC ATP-DEPENDENT CLP PROTEASE PROTEOLYTIC SUBUNIT 1"/>
    <property type="match status" value="1"/>
</dbReference>
<feature type="region of interest" description="Disordered" evidence="8">
    <location>
        <begin position="263"/>
        <end position="303"/>
    </location>
</feature>
<protein>
    <recommendedName>
        <fullName evidence="7">ATP-dependent Clp protease proteolytic subunit</fullName>
    </recommendedName>
</protein>
<feature type="compositionally biased region" description="Basic and acidic residues" evidence="8">
    <location>
        <begin position="60"/>
        <end position="70"/>
    </location>
</feature>
<feature type="compositionally biased region" description="Basic and acidic residues" evidence="8">
    <location>
        <begin position="282"/>
        <end position="292"/>
    </location>
</feature>
<keyword evidence="3" id="KW-0645">Protease</keyword>
<feature type="region of interest" description="Disordered" evidence="8">
    <location>
        <begin position="37"/>
        <end position="86"/>
    </location>
</feature>
<evidence type="ECO:0000313" key="9">
    <source>
        <dbReference type="EMBL" id="CAE7250099.1"/>
    </source>
</evidence>
<evidence type="ECO:0000313" key="10">
    <source>
        <dbReference type="Proteomes" id="UP000649617"/>
    </source>
</evidence>
<evidence type="ECO:0000256" key="2">
    <source>
        <dbReference type="ARBA" id="ARBA00022640"/>
    </source>
</evidence>
<keyword evidence="4" id="KW-0378">Hydrolase</keyword>
<dbReference type="Proteomes" id="UP000649617">
    <property type="component" value="Unassembled WGS sequence"/>
</dbReference>
<organism evidence="9 10">
    <name type="scientific">Symbiodinium pilosum</name>
    <name type="common">Dinoflagellate</name>
    <dbReference type="NCBI Taxonomy" id="2952"/>
    <lineage>
        <taxon>Eukaryota</taxon>
        <taxon>Sar</taxon>
        <taxon>Alveolata</taxon>
        <taxon>Dinophyceae</taxon>
        <taxon>Suessiales</taxon>
        <taxon>Symbiodiniaceae</taxon>
        <taxon>Symbiodinium</taxon>
    </lineage>
</organism>
<dbReference type="PANTHER" id="PTHR10381">
    <property type="entry name" value="ATP-DEPENDENT CLP PROTEASE PROTEOLYTIC SUBUNIT"/>
    <property type="match status" value="1"/>
</dbReference>
<gene>
    <name evidence="9" type="primary">clpP</name>
    <name evidence="9" type="ORF">SPIL2461_LOCUS4768</name>
</gene>
<dbReference type="GO" id="GO:0051117">
    <property type="term" value="F:ATPase binding"/>
    <property type="evidence" value="ECO:0007669"/>
    <property type="project" value="TreeGrafter"/>
</dbReference>
<keyword evidence="10" id="KW-1185">Reference proteome</keyword>
<evidence type="ECO:0000256" key="6">
    <source>
        <dbReference type="PROSITE-ProRule" id="PRU10085"/>
    </source>
</evidence>
<dbReference type="EMBL" id="CAJNIZ010006446">
    <property type="protein sequence ID" value="CAE7250099.1"/>
    <property type="molecule type" value="Genomic_DNA"/>
</dbReference>
<dbReference type="InterPro" id="IPR023562">
    <property type="entry name" value="ClpP/TepA"/>
</dbReference>
<evidence type="ECO:0000256" key="8">
    <source>
        <dbReference type="SAM" id="MobiDB-lite"/>
    </source>
</evidence>
<dbReference type="GO" id="GO:0004252">
    <property type="term" value="F:serine-type endopeptidase activity"/>
    <property type="evidence" value="ECO:0007669"/>
    <property type="project" value="InterPro"/>
</dbReference>
<dbReference type="Pfam" id="PF00574">
    <property type="entry name" value="CLP_protease"/>
    <property type="match status" value="1"/>
</dbReference>
<keyword evidence="2" id="KW-0934">Plastid</keyword>
<dbReference type="InterPro" id="IPR018215">
    <property type="entry name" value="ClpP_Ser_AS"/>
</dbReference>
<comment type="similarity">
    <text evidence="1 7">Belongs to the peptidase S14 family.</text>
</comment>
<dbReference type="InterPro" id="IPR001907">
    <property type="entry name" value="ClpP"/>
</dbReference>
<keyword evidence="5" id="KW-0720">Serine protease</keyword>
<dbReference type="GO" id="GO:0006515">
    <property type="term" value="P:protein quality control for misfolded or incompletely synthesized proteins"/>
    <property type="evidence" value="ECO:0007669"/>
    <property type="project" value="TreeGrafter"/>
</dbReference>
<dbReference type="GO" id="GO:0004176">
    <property type="term" value="F:ATP-dependent peptidase activity"/>
    <property type="evidence" value="ECO:0007669"/>
    <property type="project" value="InterPro"/>
</dbReference>
<comment type="caution">
    <text evidence="9">The sequence shown here is derived from an EMBL/GenBank/DDBJ whole genome shotgun (WGS) entry which is preliminary data.</text>
</comment>
<dbReference type="PRINTS" id="PR00127">
    <property type="entry name" value="CLPPROTEASEP"/>
</dbReference>
<dbReference type="CDD" id="cd07017">
    <property type="entry name" value="S14_ClpP_2"/>
    <property type="match status" value="1"/>
</dbReference>
<dbReference type="SUPFAM" id="SSF52096">
    <property type="entry name" value="ClpP/crotonase"/>
    <property type="match status" value="1"/>
</dbReference>
<dbReference type="OrthoDB" id="1721884at2759"/>
<dbReference type="GO" id="GO:0009368">
    <property type="term" value="C:endopeptidase Clp complex"/>
    <property type="evidence" value="ECO:0007669"/>
    <property type="project" value="TreeGrafter"/>
</dbReference>
<accession>A0A812LNX9</accession>
<feature type="compositionally biased region" description="Polar residues" evidence="8">
    <location>
        <begin position="263"/>
        <end position="277"/>
    </location>
</feature>
<reference evidence="9" key="1">
    <citation type="submission" date="2021-02" db="EMBL/GenBank/DDBJ databases">
        <authorList>
            <person name="Dougan E. K."/>
            <person name="Rhodes N."/>
            <person name="Thang M."/>
            <person name="Chan C."/>
        </authorList>
    </citation>
    <scope>NUCLEOTIDE SEQUENCE</scope>
</reference>
<name>A0A812LNX9_SYMPI</name>
<evidence type="ECO:0000256" key="4">
    <source>
        <dbReference type="ARBA" id="ARBA00022801"/>
    </source>
</evidence>
<dbReference type="Gene3D" id="3.90.226.10">
    <property type="entry name" value="2-enoyl-CoA Hydratase, Chain A, domain 1"/>
    <property type="match status" value="1"/>
</dbReference>
<evidence type="ECO:0000256" key="1">
    <source>
        <dbReference type="ARBA" id="ARBA00007039"/>
    </source>
</evidence>
<proteinExistence type="inferred from homology"/>